<proteinExistence type="predicted"/>
<dbReference type="EMBL" id="CZQE01000351">
    <property type="protein sequence ID" value="CUS46254.1"/>
    <property type="molecule type" value="Genomic_DNA"/>
</dbReference>
<organism evidence="1">
    <name type="scientific">hydrothermal vent metagenome</name>
    <dbReference type="NCBI Taxonomy" id="652676"/>
    <lineage>
        <taxon>unclassified sequences</taxon>
        <taxon>metagenomes</taxon>
        <taxon>ecological metagenomes</taxon>
    </lineage>
</organism>
<name>A0A160TQF8_9ZZZZ</name>
<protein>
    <submittedName>
        <fullName evidence="1">Phage protein</fullName>
    </submittedName>
</protein>
<accession>A0A160TQF8</accession>
<dbReference type="Gene3D" id="2.60.120.1110">
    <property type="match status" value="1"/>
</dbReference>
<gene>
    <name evidence="1" type="ORF">MGWOODY_Smn3233</name>
</gene>
<evidence type="ECO:0000313" key="1">
    <source>
        <dbReference type="EMBL" id="CUS46254.1"/>
    </source>
</evidence>
<reference evidence="1" key="1">
    <citation type="submission" date="2015-10" db="EMBL/GenBank/DDBJ databases">
        <authorList>
            <person name="Gilbert D.G."/>
        </authorList>
    </citation>
    <scope>NUCLEOTIDE SEQUENCE</scope>
</reference>
<dbReference type="InterPro" id="IPR048922">
    <property type="entry name" value="Bbp16"/>
</dbReference>
<sequence>MVESFNNLTSLTIGIETDDNAGFSSPKTVWSSPAYALADLAVGAKLLLPDELPVGTDERYLRLKYTVAGTAPTLGKITAGVTAGNQTNP</sequence>
<dbReference type="Pfam" id="PF21190">
    <property type="entry name" value="Bbp16"/>
    <property type="match status" value="1"/>
</dbReference>
<dbReference type="AlphaFoldDB" id="A0A160TQF8"/>